<organism evidence="1">
    <name type="scientific">Cladocopium goreaui</name>
    <dbReference type="NCBI Taxonomy" id="2562237"/>
    <lineage>
        <taxon>Eukaryota</taxon>
        <taxon>Sar</taxon>
        <taxon>Alveolata</taxon>
        <taxon>Dinophyceae</taxon>
        <taxon>Suessiales</taxon>
        <taxon>Symbiodiniaceae</taxon>
        <taxon>Cladocopium</taxon>
    </lineage>
</organism>
<protein>
    <submittedName>
        <fullName evidence="2">Dynein axonemal heavy chain 3 (Axonemal beta dynein heavy chain 3) (HsADHC3) (Ciliary dynein heavy chain 3) (Dnahc3-b)</fullName>
    </submittedName>
</protein>
<evidence type="ECO:0000313" key="3">
    <source>
        <dbReference type="Proteomes" id="UP001152797"/>
    </source>
</evidence>
<dbReference type="EMBL" id="CAMXCT010000913">
    <property type="protein sequence ID" value="CAI3984731.1"/>
    <property type="molecule type" value="Genomic_DNA"/>
</dbReference>
<dbReference type="Gene3D" id="3.40.50.300">
    <property type="entry name" value="P-loop containing nucleotide triphosphate hydrolases"/>
    <property type="match status" value="1"/>
</dbReference>
<evidence type="ECO:0000313" key="1">
    <source>
        <dbReference type="EMBL" id="CAI3984731.1"/>
    </source>
</evidence>
<dbReference type="EMBL" id="CAMXCT030000913">
    <property type="protein sequence ID" value="CAL4772043.1"/>
    <property type="molecule type" value="Genomic_DNA"/>
</dbReference>
<dbReference type="Pfam" id="PF12775">
    <property type="entry name" value="AAA_7"/>
    <property type="match status" value="1"/>
</dbReference>
<dbReference type="OrthoDB" id="5593012at2759"/>
<reference evidence="2 3" key="2">
    <citation type="submission" date="2024-05" db="EMBL/GenBank/DDBJ databases">
        <authorList>
            <person name="Chen Y."/>
            <person name="Shah S."/>
            <person name="Dougan E. K."/>
            <person name="Thang M."/>
            <person name="Chan C."/>
        </authorList>
    </citation>
    <scope>NUCLEOTIDE SEQUENCE [LARGE SCALE GENOMIC DNA]</scope>
</reference>
<dbReference type="InterPro" id="IPR027417">
    <property type="entry name" value="P-loop_NTPase"/>
</dbReference>
<sequence length="106" mass="11549">MAMPKETHMSIQIGFSAQTKCSQTQDLIDAKLERRRKGVYGPPMGGSLALTVQLCPAFGGTRNDSVIFTFPTSYSTTKKVSKNTLSISILTRMSGSLDFITSLQLL</sequence>
<proteinExistence type="predicted"/>
<evidence type="ECO:0000313" key="2">
    <source>
        <dbReference type="EMBL" id="CAL4772043.1"/>
    </source>
</evidence>
<reference evidence="1" key="1">
    <citation type="submission" date="2022-10" db="EMBL/GenBank/DDBJ databases">
        <authorList>
            <person name="Chen Y."/>
            <person name="Dougan E. K."/>
            <person name="Chan C."/>
            <person name="Rhodes N."/>
            <person name="Thang M."/>
        </authorList>
    </citation>
    <scope>NUCLEOTIDE SEQUENCE</scope>
</reference>
<accession>A0A9P1C6K7</accession>
<gene>
    <name evidence="1" type="ORF">C1SCF055_LOCUS12250</name>
</gene>
<keyword evidence="3" id="KW-1185">Reference proteome</keyword>
<comment type="caution">
    <text evidence="1">The sequence shown here is derived from an EMBL/GenBank/DDBJ whole genome shotgun (WGS) entry which is preliminary data.</text>
</comment>
<name>A0A9P1C6K7_9DINO</name>
<dbReference type="Proteomes" id="UP001152797">
    <property type="component" value="Unassembled WGS sequence"/>
</dbReference>
<dbReference type="EMBL" id="CAMXCT020000913">
    <property type="protein sequence ID" value="CAL1138106.1"/>
    <property type="molecule type" value="Genomic_DNA"/>
</dbReference>
<dbReference type="AlphaFoldDB" id="A0A9P1C6K7"/>